<keyword evidence="7" id="KW-0472">Membrane</keyword>
<feature type="region of interest" description="Disordered" evidence="6">
    <location>
        <begin position="522"/>
        <end position="551"/>
    </location>
</feature>
<gene>
    <name evidence="9" type="ORF">HGA03_16435</name>
</gene>
<feature type="compositionally biased region" description="Low complexity" evidence="6">
    <location>
        <begin position="534"/>
        <end position="551"/>
    </location>
</feature>
<evidence type="ECO:0000256" key="3">
    <source>
        <dbReference type="ARBA" id="ARBA00022525"/>
    </source>
</evidence>
<organism evidence="9 10">
    <name type="scientific">Cellulomonas denverensis</name>
    <dbReference type="NCBI Taxonomy" id="264297"/>
    <lineage>
        <taxon>Bacteria</taxon>
        <taxon>Bacillati</taxon>
        <taxon>Actinomycetota</taxon>
        <taxon>Actinomycetes</taxon>
        <taxon>Micrococcales</taxon>
        <taxon>Cellulomonadaceae</taxon>
        <taxon>Cellulomonas</taxon>
    </lineage>
</organism>
<dbReference type="EMBL" id="JAAXOX010000013">
    <property type="protein sequence ID" value="NKY24258.1"/>
    <property type="molecule type" value="Genomic_DNA"/>
</dbReference>
<protein>
    <recommendedName>
        <fullName evidence="8">Gram-positive cocci surface proteins LPxTG domain-containing protein</fullName>
    </recommendedName>
</protein>
<feature type="transmembrane region" description="Helical" evidence="7">
    <location>
        <begin position="571"/>
        <end position="592"/>
    </location>
</feature>
<dbReference type="RefSeq" id="WP_168631386.1">
    <property type="nucleotide sequence ID" value="NZ_BONL01000024.1"/>
</dbReference>
<keyword evidence="2" id="KW-0134">Cell wall</keyword>
<evidence type="ECO:0000256" key="4">
    <source>
        <dbReference type="ARBA" id="ARBA00022729"/>
    </source>
</evidence>
<name>A0A7X6KY02_9CELL</name>
<proteinExistence type="predicted"/>
<evidence type="ECO:0000313" key="10">
    <source>
        <dbReference type="Proteomes" id="UP000581206"/>
    </source>
</evidence>
<dbReference type="InterPro" id="IPR019931">
    <property type="entry name" value="LPXTG_anchor"/>
</dbReference>
<feature type="domain" description="Gram-positive cocci surface proteins LPxTG" evidence="8">
    <location>
        <begin position="564"/>
        <end position="599"/>
    </location>
</feature>
<dbReference type="InterPro" id="IPR042229">
    <property type="entry name" value="Listeria/Bacterioides_rpt_sf"/>
</dbReference>
<sequence>MAAVAGGALPAMAATTNDYSALDAIFDDPASVGGTVQLGADLTQVISTDDRLNRLVLADGSSLVLDLNGHDLSTAAIVLGQGSTLTVTDTSAGQPGTLAAHALSRGQASDPGKEDRAGIETTGATLIIEGRAVVDASSPATMSAGIGGGAHGDGGTIIIRGDADVTAEGAQFGAGIGSGDGDSAADPRLQAGDITIGGNARVTAIAEDGAGIGGGVYTDSGDVTITDHAVVTATSEGGAGIGGGYAGGSNGGTIRIDGDAVVDATGGWGAGIGGGYPSTSRGGANGGIIEIAGNANVIAASTTYGAGIGSGPRGDAGSITISGNPVVTATGIGGGAGIGGGIQASGGDVRLLGGTITAINGADITNTSSAVGSGRSGTTFGSLHIADPATLIIPDPAVLRIPADVTVTGEGQLRGGATPGDVVNNGAVQLATEDVDWSTLGLYPNNYLVTRHANGGTSDQEVRVFATTLAAGARQIPAEPTKADHTLTGWNLAQDGTGDPVTLALDTPISANVTHFAQWAQNPPAPVEEPEDPTGPVTPAAPNTPTTPAPGVTTITAPARSGNLATTGSDLALWGAIAGGLVLAGGLTVLVVRRRAQQH</sequence>
<dbReference type="InterPro" id="IPR013378">
    <property type="entry name" value="InlB-like_B-rpt"/>
</dbReference>
<keyword evidence="7" id="KW-1133">Transmembrane helix</keyword>
<dbReference type="PROSITE" id="PS50847">
    <property type="entry name" value="GRAM_POS_ANCHORING"/>
    <property type="match status" value="1"/>
</dbReference>
<evidence type="ECO:0000256" key="5">
    <source>
        <dbReference type="ARBA" id="ARBA00023088"/>
    </source>
</evidence>
<keyword evidence="7" id="KW-0812">Transmembrane</keyword>
<comment type="caution">
    <text evidence="9">The sequence shown here is derived from an EMBL/GenBank/DDBJ whole genome shotgun (WGS) entry which is preliminary data.</text>
</comment>
<evidence type="ECO:0000256" key="1">
    <source>
        <dbReference type="ARBA" id="ARBA00004196"/>
    </source>
</evidence>
<keyword evidence="5" id="KW-0572">Peptidoglycan-anchor</keyword>
<evidence type="ECO:0000313" key="9">
    <source>
        <dbReference type="EMBL" id="NKY24258.1"/>
    </source>
</evidence>
<evidence type="ECO:0000256" key="7">
    <source>
        <dbReference type="SAM" id="Phobius"/>
    </source>
</evidence>
<evidence type="ECO:0000256" key="6">
    <source>
        <dbReference type="SAM" id="MobiDB-lite"/>
    </source>
</evidence>
<accession>A0A7X6KY02</accession>
<dbReference type="Gene3D" id="2.60.40.4270">
    <property type="entry name" value="Listeria-Bacteroides repeat domain"/>
    <property type="match status" value="1"/>
</dbReference>
<dbReference type="AlphaFoldDB" id="A0A7X6KY02"/>
<dbReference type="Pfam" id="PF18889">
    <property type="entry name" value="Beta_helix_3"/>
    <property type="match status" value="4"/>
</dbReference>
<keyword evidence="3" id="KW-0964">Secreted</keyword>
<keyword evidence="10" id="KW-1185">Reference proteome</keyword>
<keyword evidence="4" id="KW-0732">Signal</keyword>
<evidence type="ECO:0000259" key="8">
    <source>
        <dbReference type="PROSITE" id="PS50847"/>
    </source>
</evidence>
<dbReference type="Pfam" id="PF09479">
    <property type="entry name" value="Flg_new"/>
    <property type="match status" value="1"/>
</dbReference>
<comment type="subcellular location">
    <subcellularLocation>
        <location evidence="1">Cell envelope</location>
    </subcellularLocation>
</comment>
<reference evidence="9 10" key="1">
    <citation type="submission" date="2020-04" db="EMBL/GenBank/DDBJ databases">
        <title>MicrobeNet Type strains.</title>
        <authorList>
            <person name="Nicholson A.C."/>
        </authorList>
    </citation>
    <scope>NUCLEOTIDE SEQUENCE [LARGE SCALE GENOMIC DNA]</scope>
    <source>
        <strain evidence="9 10">ATCC BAA-788</strain>
    </source>
</reference>
<dbReference type="Proteomes" id="UP000581206">
    <property type="component" value="Unassembled WGS sequence"/>
</dbReference>
<evidence type="ECO:0000256" key="2">
    <source>
        <dbReference type="ARBA" id="ARBA00022512"/>
    </source>
</evidence>